<evidence type="ECO:0000313" key="8">
    <source>
        <dbReference type="Proteomes" id="UP000613177"/>
    </source>
</evidence>
<organism evidence="7 8">
    <name type="scientific">Thamnidium elegans</name>
    <dbReference type="NCBI Taxonomy" id="101142"/>
    <lineage>
        <taxon>Eukaryota</taxon>
        <taxon>Fungi</taxon>
        <taxon>Fungi incertae sedis</taxon>
        <taxon>Mucoromycota</taxon>
        <taxon>Mucoromycotina</taxon>
        <taxon>Mucoromycetes</taxon>
        <taxon>Mucorales</taxon>
        <taxon>Mucorineae</taxon>
        <taxon>Mucoraceae</taxon>
        <taxon>Thamnidium</taxon>
    </lineage>
</organism>
<dbReference type="InterPro" id="IPR015914">
    <property type="entry name" value="PAPs_N"/>
</dbReference>
<dbReference type="SUPFAM" id="SSF49363">
    <property type="entry name" value="Purple acid phosphatase, N-terminal domain"/>
    <property type="match status" value="1"/>
</dbReference>
<feature type="chain" id="PRO_5034398594" description="Purple acid phosphatase" evidence="3">
    <location>
        <begin position="19"/>
        <end position="493"/>
    </location>
</feature>
<keyword evidence="1 3" id="KW-0732">Signal</keyword>
<dbReference type="Pfam" id="PF14008">
    <property type="entry name" value="Metallophos_C"/>
    <property type="match status" value="1"/>
</dbReference>
<evidence type="ECO:0000259" key="4">
    <source>
        <dbReference type="Pfam" id="PF00149"/>
    </source>
</evidence>
<dbReference type="PANTHER" id="PTHR45867:SF3">
    <property type="entry name" value="ACID PHOSPHATASE TYPE 7"/>
    <property type="match status" value="1"/>
</dbReference>
<evidence type="ECO:0000313" key="7">
    <source>
        <dbReference type="EMBL" id="KAG2230725.1"/>
    </source>
</evidence>
<gene>
    <name evidence="7" type="ORF">INT48_004778</name>
</gene>
<dbReference type="PANTHER" id="PTHR45867">
    <property type="entry name" value="PURPLE ACID PHOSPHATASE"/>
    <property type="match status" value="1"/>
</dbReference>
<dbReference type="EMBL" id="JAEPRE010000186">
    <property type="protein sequence ID" value="KAG2230725.1"/>
    <property type="molecule type" value="Genomic_DNA"/>
</dbReference>
<dbReference type="AlphaFoldDB" id="A0A8H7SJ35"/>
<feature type="domain" description="Purple acid phosphatase N-terminal" evidence="6">
    <location>
        <begin position="65"/>
        <end position="172"/>
    </location>
</feature>
<evidence type="ECO:0000259" key="6">
    <source>
        <dbReference type="Pfam" id="PF16656"/>
    </source>
</evidence>
<dbReference type="EC" id="3.1.3.2" evidence="3"/>
<proteinExistence type="inferred from homology"/>
<name>A0A8H7SJ35_9FUNG</name>
<dbReference type="Pfam" id="PF16656">
    <property type="entry name" value="Pur_ac_phosph_N"/>
    <property type="match status" value="1"/>
</dbReference>
<dbReference type="InterPro" id="IPR029052">
    <property type="entry name" value="Metallo-depent_PP-like"/>
</dbReference>
<comment type="catalytic activity">
    <reaction evidence="3">
        <text>a phosphate monoester + H2O = an alcohol + phosphate</text>
        <dbReference type="Rhea" id="RHEA:15017"/>
        <dbReference type="ChEBI" id="CHEBI:15377"/>
        <dbReference type="ChEBI" id="CHEBI:30879"/>
        <dbReference type="ChEBI" id="CHEBI:43474"/>
        <dbReference type="ChEBI" id="CHEBI:67140"/>
        <dbReference type="EC" id="3.1.3.2"/>
    </reaction>
</comment>
<dbReference type="InterPro" id="IPR004843">
    <property type="entry name" value="Calcineurin-like_PHP"/>
</dbReference>
<keyword evidence="2" id="KW-0325">Glycoprotein</keyword>
<keyword evidence="3" id="KW-0378">Hydrolase</keyword>
<reference evidence="7" key="1">
    <citation type="submission" date="2021-01" db="EMBL/GenBank/DDBJ databases">
        <title>Metabolic potential, ecology and presence of endohyphal bacteria is reflected in genomic diversity of Mucoromycotina.</title>
        <authorList>
            <person name="Muszewska A."/>
            <person name="Okrasinska A."/>
            <person name="Steczkiewicz K."/>
            <person name="Drgas O."/>
            <person name="Orlowska M."/>
            <person name="Perlinska-Lenart U."/>
            <person name="Aleksandrzak-Piekarczyk T."/>
            <person name="Szatraj K."/>
            <person name="Zielenkiewicz U."/>
            <person name="Pilsyk S."/>
            <person name="Malc E."/>
            <person name="Mieczkowski P."/>
            <person name="Kruszewska J.S."/>
            <person name="Biernat P."/>
            <person name="Pawlowska J."/>
        </authorList>
    </citation>
    <scope>NUCLEOTIDE SEQUENCE</scope>
    <source>
        <strain evidence="7">WA0000018081</strain>
    </source>
</reference>
<keyword evidence="8" id="KW-1185">Reference proteome</keyword>
<dbReference type="Proteomes" id="UP000613177">
    <property type="component" value="Unassembled WGS sequence"/>
</dbReference>
<dbReference type="InterPro" id="IPR025733">
    <property type="entry name" value="PAPs_C"/>
</dbReference>
<dbReference type="Pfam" id="PF00149">
    <property type="entry name" value="Metallophos"/>
    <property type="match status" value="1"/>
</dbReference>
<dbReference type="GO" id="GO:0003993">
    <property type="term" value="F:acid phosphatase activity"/>
    <property type="evidence" value="ECO:0007669"/>
    <property type="project" value="UniProtKB-EC"/>
</dbReference>
<dbReference type="SUPFAM" id="SSF56300">
    <property type="entry name" value="Metallo-dependent phosphatases"/>
    <property type="match status" value="1"/>
</dbReference>
<evidence type="ECO:0000256" key="3">
    <source>
        <dbReference type="RuleBase" id="RU361203"/>
    </source>
</evidence>
<comment type="similarity">
    <text evidence="3">Belongs to the metallophosphoesterase superfamily. Purple acid phosphatase family.</text>
</comment>
<evidence type="ECO:0000256" key="1">
    <source>
        <dbReference type="ARBA" id="ARBA00022729"/>
    </source>
</evidence>
<evidence type="ECO:0000259" key="5">
    <source>
        <dbReference type="Pfam" id="PF14008"/>
    </source>
</evidence>
<protein>
    <recommendedName>
        <fullName evidence="3">Purple acid phosphatase</fullName>
        <ecNumber evidence="3">3.1.3.2</ecNumber>
    </recommendedName>
</protein>
<dbReference type="CDD" id="cd00839">
    <property type="entry name" value="MPP_PAPs"/>
    <property type="match status" value="1"/>
</dbReference>
<feature type="signal peptide" evidence="3">
    <location>
        <begin position="1"/>
        <end position="18"/>
    </location>
</feature>
<comment type="caution">
    <text evidence="7">The sequence shown here is derived from an EMBL/GenBank/DDBJ whole genome shotgun (WGS) entry which is preliminary data.</text>
</comment>
<sequence length="493" mass="56303">MIIPFLLITVAFFATAEIDIFPTEAHWLKKPLDVDPNGSPGMMCYADSYNVLGNNWNRTYTTSEPQQIHISLTDDAKYARVQFATLGSVRYSVLQYWPKRNNDHHHLYRDKIIVKGEDWVFTDGGLAQRKLYLHKFKTDALDQATVYAYRVGSATGRNGRPVKWSKIYEFHTAPTTNHFSFLATGDVGTCNAVAVSHLIDLGKSHKYDFVTLAGDQAYNMEDFNGTKGDEYLNFMQDLYAQVPYLGAVGNHEGAYNFTHYKNRFNIVPFAESNFDNSMFYSIKYKSLHLVSFSTEVYFSDNKDEIETAINWLEKDLVEANRNRLERPWIILLTHHPIYCSIISSDCTTKASMIRDGITDSNNRTWGGLEKILLKHRVDIYMSGHVHNYERTYPVANNKRVSTSYHNAPSFFQIVIGNAGQPEGPTAFSKGPFFDWSATRYGSYGFSTFKVSPSALLITHYQALEDGTVGNIVDQFSVTKDLHHYKRDRRNCLV</sequence>
<dbReference type="Gene3D" id="3.60.21.10">
    <property type="match status" value="1"/>
</dbReference>
<dbReference type="InterPro" id="IPR008963">
    <property type="entry name" value="Purple_acid_Pase-like_N"/>
</dbReference>
<feature type="domain" description="Purple acid phosphatase C-terminal" evidence="5">
    <location>
        <begin position="411"/>
        <end position="469"/>
    </location>
</feature>
<dbReference type="GO" id="GO:0046872">
    <property type="term" value="F:metal ion binding"/>
    <property type="evidence" value="ECO:0007669"/>
    <property type="project" value="InterPro"/>
</dbReference>
<evidence type="ECO:0000256" key="2">
    <source>
        <dbReference type="ARBA" id="ARBA00023180"/>
    </source>
</evidence>
<dbReference type="Gene3D" id="2.60.40.380">
    <property type="entry name" value="Purple acid phosphatase-like, N-terminal"/>
    <property type="match status" value="1"/>
</dbReference>
<dbReference type="InterPro" id="IPR041792">
    <property type="entry name" value="MPP_PAP"/>
</dbReference>
<accession>A0A8H7SJ35</accession>
<feature type="domain" description="Calcineurin-like phosphoesterase" evidence="4">
    <location>
        <begin position="180"/>
        <end position="388"/>
    </location>
</feature>